<dbReference type="InterPro" id="IPR053356">
    <property type="entry name" value="Calcium-reg_actin-bundling"/>
</dbReference>
<keyword evidence="1" id="KW-0175">Coiled coil</keyword>
<feature type="coiled-coil region" evidence="1">
    <location>
        <begin position="316"/>
        <end position="364"/>
    </location>
</feature>
<keyword evidence="4" id="KW-1185">Reference proteome</keyword>
<evidence type="ECO:0000313" key="3">
    <source>
        <dbReference type="EMBL" id="PRP82283.1"/>
    </source>
</evidence>
<dbReference type="GO" id="GO:0051764">
    <property type="term" value="P:actin crosslink formation"/>
    <property type="evidence" value="ECO:0007669"/>
    <property type="project" value="TreeGrafter"/>
</dbReference>
<dbReference type="InParanoid" id="A0A2P6NEA0"/>
<accession>A0A2P6NEA0</accession>
<name>A0A2P6NEA0_9EUKA</name>
<comment type="caution">
    <text evidence="3">The sequence shown here is derived from an EMBL/GenBank/DDBJ whole genome shotgun (WGS) entry which is preliminary data.</text>
</comment>
<dbReference type="InterPro" id="IPR040810">
    <property type="entry name" value="F_actin_bund_C"/>
</dbReference>
<sequence length="391" mass="43885">MPFSLCMLSWGVLDKDGSRGINFGEIGGLKTCCIYTCGHLTLVVVLSSAEWKTWNMRHGGTYRSGCGVGVNTIQLIHQRATTMSKDSTEFTELTHKNYEFQAKWFLNGFWDEIQHDSEQIWNFTHKFIELDQAKKKEGSFLDEFWTHKFLEDAKETHTVIALREKLRSGGLLVNGKSVSLLEYLAFRYNKSLKQIVEAPQGGNQDEINRAQALLSEAQAALADVQTKLENEKIALAAQREQEAHVRKAEADQQAAVNELKSQEKAYSDLVSSLETKSKDTSVGLVTRNKAAAELSQVKSEDPLPLRKAKISQEAALRKVEKERKASEAATVAAEEKTKQVAQAVKETEAKLQAAEDYLTEVKRKGGVAQGAIFWMEREIAEAKKYLPKRKQ</sequence>
<feature type="coiled-coil region" evidence="1">
    <location>
        <begin position="207"/>
        <end position="265"/>
    </location>
</feature>
<dbReference type="GO" id="GO:0051015">
    <property type="term" value="F:actin filament binding"/>
    <property type="evidence" value="ECO:0007669"/>
    <property type="project" value="TreeGrafter"/>
</dbReference>
<evidence type="ECO:0000313" key="4">
    <source>
        <dbReference type="Proteomes" id="UP000241769"/>
    </source>
</evidence>
<evidence type="ECO:0000256" key="1">
    <source>
        <dbReference type="SAM" id="Coils"/>
    </source>
</evidence>
<dbReference type="EMBL" id="MDYQ01000107">
    <property type="protein sequence ID" value="PRP82283.1"/>
    <property type="molecule type" value="Genomic_DNA"/>
</dbReference>
<dbReference type="GO" id="GO:0030046">
    <property type="term" value="P:parallel actin filament bundle assembly"/>
    <property type="evidence" value="ECO:0007669"/>
    <property type="project" value="TreeGrafter"/>
</dbReference>
<reference evidence="3 4" key="1">
    <citation type="journal article" date="2018" name="Genome Biol. Evol.">
        <title>Multiple Roots of Fruiting Body Formation in Amoebozoa.</title>
        <authorList>
            <person name="Hillmann F."/>
            <person name="Forbes G."/>
            <person name="Novohradska S."/>
            <person name="Ferling I."/>
            <person name="Riege K."/>
            <person name="Groth M."/>
            <person name="Westermann M."/>
            <person name="Marz M."/>
            <person name="Spaller T."/>
            <person name="Winckler T."/>
            <person name="Schaap P."/>
            <person name="Glockner G."/>
        </authorList>
    </citation>
    <scope>NUCLEOTIDE SEQUENCE [LARGE SCALE GENOMIC DNA]</scope>
    <source>
        <strain evidence="3 4">Jena</strain>
    </source>
</reference>
<protein>
    <recommendedName>
        <fullName evidence="2">Calcium-regulated actin-bundling protein C-terminal domain-containing protein</fullName>
    </recommendedName>
</protein>
<dbReference type="Pfam" id="PF18060">
    <property type="entry name" value="F_actin_bund_C"/>
    <property type="match status" value="1"/>
</dbReference>
<evidence type="ECO:0000259" key="2">
    <source>
        <dbReference type="Pfam" id="PF18060"/>
    </source>
</evidence>
<proteinExistence type="predicted"/>
<feature type="domain" description="Calcium-regulated actin-bundling protein C-terminal" evidence="2">
    <location>
        <begin position="254"/>
        <end position="338"/>
    </location>
</feature>
<dbReference type="Proteomes" id="UP000241769">
    <property type="component" value="Unassembled WGS sequence"/>
</dbReference>
<dbReference type="AlphaFoldDB" id="A0A2P6NEA0"/>
<gene>
    <name evidence="3" type="ORF">PROFUN_06295</name>
</gene>
<organism evidence="3 4">
    <name type="scientific">Planoprotostelium fungivorum</name>
    <dbReference type="NCBI Taxonomy" id="1890364"/>
    <lineage>
        <taxon>Eukaryota</taxon>
        <taxon>Amoebozoa</taxon>
        <taxon>Evosea</taxon>
        <taxon>Variosea</taxon>
        <taxon>Cavosteliida</taxon>
        <taxon>Cavosteliaceae</taxon>
        <taxon>Planoprotostelium</taxon>
    </lineage>
</organism>
<dbReference type="GO" id="GO:0030863">
    <property type="term" value="C:cortical cytoskeleton"/>
    <property type="evidence" value="ECO:0007669"/>
    <property type="project" value="TreeGrafter"/>
</dbReference>
<dbReference type="PANTHER" id="PTHR37009">
    <property type="entry name" value="EF-HAND DOMAIN-CONTAINING PROTEIN"/>
    <property type="match status" value="1"/>
</dbReference>
<dbReference type="OrthoDB" id="29213at2759"/>
<dbReference type="PANTHER" id="PTHR37009:SF1">
    <property type="entry name" value="CALCIUM-REGULATED ACTIN-BUNDLING PROTEIN"/>
    <property type="match status" value="1"/>
</dbReference>